<dbReference type="HOGENOM" id="CLU_063236_4_0_0"/>
<dbReference type="InterPro" id="IPR000524">
    <property type="entry name" value="Tscrpt_reg_HTH_GntR"/>
</dbReference>
<accession>D1AFC5</accession>
<keyword evidence="2" id="KW-0238">DNA-binding</keyword>
<feature type="domain" description="HTH gntR-type" evidence="4">
    <location>
        <begin position="7"/>
        <end position="75"/>
    </location>
</feature>
<keyword evidence="3" id="KW-0804">Transcription</keyword>
<dbReference type="InterPro" id="IPR050679">
    <property type="entry name" value="Bact_HTH_transcr_reg"/>
</dbReference>
<protein>
    <submittedName>
        <fullName evidence="5">Transcriptional regulator, GntR family</fullName>
    </submittedName>
</protein>
<dbReference type="InterPro" id="IPR036388">
    <property type="entry name" value="WH-like_DNA-bd_sf"/>
</dbReference>
<dbReference type="EMBL" id="CP001739">
    <property type="protein sequence ID" value="ACZ07810.1"/>
    <property type="molecule type" value="Genomic_DNA"/>
</dbReference>
<keyword evidence="1" id="KW-0805">Transcription regulation</keyword>
<dbReference type="Pfam" id="PF07702">
    <property type="entry name" value="UTRA"/>
    <property type="match status" value="1"/>
</dbReference>
<evidence type="ECO:0000256" key="2">
    <source>
        <dbReference type="ARBA" id="ARBA00023125"/>
    </source>
</evidence>
<gene>
    <name evidence="5" type="ordered locus">Sterm_0942</name>
</gene>
<dbReference type="RefSeq" id="WP_012860406.1">
    <property type="nucleotide sequence ID" value="NC_013517.1"/>
</dbReference>
<dbReference type="Proteomes" id="UP000000845">
    <property type="component" value="Chromosome"/>
</dbReference>
<evidence type="ECO:0000256" key="1">
    <source>
        <dbReference type="ARBA" id="ARBA00023015"/>
    </source>
</evidence>
<evidence type="ECO:0000256" key="3">
    <source>
        <dbReference type="ARBA" id="ARBA00023163"/>
    </source>
</evidence>
<dbReference type="SUPFAM" id="SSF46785">
    <property type="entry name" value="Winged helix' DNA-binding domain"/>
    <property type="match status" value="1"/>
</dbReference>
<dbReference type="STRING" id="526218.Sterm_0942"/>
<dbReference type="PANTHER" id="PTHR44846">
    <property type="entry name" value="MANNOSYL-D-GLYCERATE TRANSPORT/METABOLISM SYSTEM REPRESSOR MNGR-RELATED"/>
    <property type="match status" value="1"/>
</dbReference>
<dbReference type="KEGG" id="str:Sterm_0942"/>
<dbReference type="PRINTS" id="PR00035">
    <property type="entry name" value="HTHGNTR"/>
</dbReference>
<dbReference type="SMART" id="SM00345">
    <property type="entry name" value="HTH_GNTR"/>
    <property type="match status" value="1"/>
</dbReference>
<dbReference type="GO" id="GO:0003677">
    <property type="term" value="F:DNA binding"/>
    <property type="evidence" value="ECO:0007669"/>
    <property type="project" value="UniProtKB-KW"/>
</dbReference>
<dbReference type="GO" id="GO:0045892">
    <property type="term" value="P:negative regulation of DNA-templated transcription"/>
    <property type="evidence" value="ECO:0007669"/>
    <property type="project" value="TreeGrafter"/>
</dbReference>
<dbReference type="InterPro" id="IPR036390">
    <property type="entry name" value="WH_DNA-bd_sf"/>
</dbReference>
<reference evidence="6" key="1">
    <citation type="submission" date="2009-09" db="EMBL/GenBank/DDBJ databases">
        <title>The complete chromosome of Sebaldella termitidis ATCC 33386.</title>
        <authorList>
            <consortium name="US DOE Joint Genome Institute (JGI-PGF)"/>
            <person name="Lucas S."/>
            <person name="Copeland A."/>
            <person name="Lapidus A."/>
            <person name="Glavina del Rio T."/>
            <person name="Dalin E."/>
            <person name="Tice H."/>
            <person name="Bruce D."/>
            <person name="Goodwin L."/>
            <person name="Pitluck S."/>
            <person name="Kyrpides N."/>
            <person name="Mavromatis K."/>
            <person name="Ivanova N."/>
            <person name="Mikhailova N."/>
            <person name="Sims D."/>
            <person name="Meincke L."/>
            <person name="Brettin T."/>
            <person name="Detter J.C."/>
            <person name="Han C."/>
            <person name="Larimer F."/>
            <person name="Land M."/>
            <person name="Hauser L."/>
            <person name="Markowitz V."/>
            <person name="Cheng J.F."/>
            <person name="Hugenholtz P."/>
            <person name="Woyke T."/>
            <person name="Wu D."/>
            <person name="Eisen J.A."/>
        </authorList>
    </citation>
    <scope>NUCLEOTIDE SEQUENCE [LARGE SCALE GENOMIC DNA]</scope>
    <source>
        <strain evidence="6">ATCC 33386 / NCTC 11300</strain>
    </source>
</reference>
<dbReference type="InterPro" id="IPR028978">
    <property type="entry name" value="Chorismate_lyase_/UTRA_dom_sf"/>
</dbReference>
<evidence type="ECO:0000313" key="5">
    <source>
        <dbReference type="EMBL" id="ACZ07810.1"/>
    </source>
</evidence>
<dbReference type="CDD" id="cd07377">
    <property type="entry name" value="WHTH_GntR"/>
    <property type="match status" value="1"/>
</dbReference>
<dbReference type="GO" id="GO:0003700">
    <property type="term" value="F:DNA-binding transcription factor activity"/>
    <property type="evidence" value="ECO:0007669"/>
    <property type="project" value="InterPro"/>
</dbReference>
<sequence length="248" mass="28952">MKKIKIKSLSSEVKTEIYNYIKKNFDGTNIKLPTEDEFADILGVSRVTIRTALNELASDGIIFRKQGRGTFINPQAVTMKVQFNPVVLFKEMIMQSGYTPSVDILGYEEIKPDKETAGKLGINENDNIIMAKKVFYADKKPCVYCEDYFSKEIFRKDSDLVYLKDYKESIFDFIYTYSGRKISWDRVEILTVTNHDKKDLNTYFHCEDKLKSFLLLEGINFDQEDRPVIFAKEYIDTNYICFNSIRKK</sequence>
<proteinExistence type="predicted"/>
<dbReference type="PROSITE" id="PS50949">
    <property type="entry name" value="HTH_GNTR"/>
    <property type="match status" value="1"/>
</dbReference>
<dbReference type="Pfam" id="PF00392">
    <property type="entry name" value="GntR"/>
    <property type="match status" value="1"/>
</dbReference>
<dbReference type="AlphaFoldDB" id="D1AFC5"/>
<dbReference type="SMART" id="SM00866">
    <property type="entry name" value="UTRA"/>
    <property type="match status" value="1"/>
</dbReference>
<dbReference type="Gene3D" id="3.40.1410.10">
    <property type="entry name" value="Chorismate lyase-like"/>
    <property type="match status" value="1"/>
</dbReference>
<dbReference type="eggNOG" id="COG2188">
    <property type="taxonomic scope" value="Bacteria"/>
</dbReference>
<keyword evidence="6" id="KW-1185">Reference proteome</keyword>
<dbReference type="InterPro" id="IPR011663">
    <property type="entry name" value="UTRA"/>
</dbReference>
<organism evidence="5 6">
    <name type="scientific">Sebaldella termitidis (strain ATCC 33386 / NCTC 11300)</name>
    <dbReference type="NCBI Taxonomy" id="526218"/>
    <lineage>
        <taxon>Bacteria</taxon>
        <taxon>Fusobacteriati</taxon>
        <taxon>Fusobacteriota</taxon>
        <taxon>Fusobacteriia</taxon>
        <taxon>Fusobacteriales</taxon>
        <taxon>Leptotrichiaceae</taxon>
        <taxon>Sebaldella</taxon>
    </lineage>
</organism>
<dbReference type="Gene3D" id="1.10.10.10">
    <property type="entry name" value="Winged helix-like DNA-binding domain superfamily/Winged helix DNA-binding domain"/>
    <property type="match status" value="1"/>
</dbReference>
<dbReference type="SUPFAM" id="SSF64288">
    <property type="entry name" value="Chorismate lyase-like"/>
    <property type="match status" value="1"/>
</dbReference>
<reference evidence="5 6" key="2">
    <citation type="journal article" date="2010" name="Stand. Genomic Sci.">
        <title>Complete genome sequence of Sebaldella termitidis type strain (NCTC 11300).</title>
        <authorList>
            <person name="Harmon-Smith M."/>
            <person name="Celia L."/>
            <person name="Chertkov O."/>
            <person name="Lapidus A."/>
            <person name="Copeland A."/>
            <person name="Glavina Del Rio T."/>
            <person name="Nolan M."/>
            <person name="Lucas S."/>
            <person name="Tice H."/>
            <person name="Cheng J.F."/>
            <person name="Han C."/>
            <person name="Detter J.C."/>
            <person name="Bruce D."/>
            <person name="Goodwin L."/>
            <person name="Pitluck S."/>
            <person name="Pati A."/>
            <person name="Liolios K."/>
            <person name="Ivanova N."/>
            <person name="Mavromatis K."/>
            <person name="Mikhailova N."/>
            <person name="Chen A."/>
            <person name="Palaniappan K."/>
            <person name="Land M."/>
            <person name="Hauser L."/>
            <person name="Chang Y.J."/>
            <person name="Jeffries C.D."/>
            <person name="Brettin T."/>
            <person name="Goker M."/>
            <person name="Beck B."/>
            <person name="Bristow J."/>
            <person name="Eisen J.A."/>
            <person name="Markowitz V."/>
            <person name="Hugenholtz P."/>
            <person name="Kyrpides N.C."/>
            <person name="Klenk H.P."/>
            <person name="Chen F."/>
        </authorList>
    </citation>
    <scope>NUCLEOTIDE SEQUENCE [LARGE SCALE GENOMIC DNA]</scope>
    <source>
        <strain evidence="6">ATCC 33386 / NCTC 11300</strain>
    </source>
</reference>
<evidence type="ECO:0000313" key="6">
    <source>
        <dbReference type="Proteomes" id="UP000000845"/>
    </source>
</evidence>
<dbReference type="PANTHER" id="PTHR44846:SF17">
    <property type="entry name" value="GNTR-FAMILY TRANSCRIPTIONAL REGULATOR"/>
    <property type="match status" value="1"/>
</dbReference>
<name>D1AFC5_SEBTE</name>
<evidence type="ECO:0000259" key="4">
    <source>
        <dbReference type="PROSITE" id="PS50949"/>
    </source>
</evidence>